<dbReference type="NCBIfam" id="NF005559">
    <property type="entry name" value="PRK07231.1"/>
    <property type="match status" value="1"/>
</dbReference>
<dbReference type="SUPFAM" id="SSF51735">
    <property type="entry name" value="NAD(P)-binding Rossmann-fold domains"/>
    <property type="match status" value="1"/>
</dbReference>
<accession>A0A1M6MLE7</accession>
<dbReference type="CDD" id="cd05358">
    <property type="entry name" value="GlcDH_SDR_c"/>
    <property type="match status" value="1"/>
</dbReference>
<dbReference type="GO" id="GO:0016616">
    <property type="term" value="F:oxidoreductase activity, acting on the CH-OH group of donors, NAD or NADP as acceptor"/>
    <property type="evidence" value="ECO:0007669"/>
    <property type="project" value="TreeGrafter"/>
</dbReference>
<dbReference type="FunFam" id="3.40.50.720:FF:000084">
    <property type="entry name" value="Short-chain dehydrogenase reductase"/>
    <property type="match status" value="1"/>
</dbReference>
<name>A0A1M6MLE7_9FLAO</name>
<dbReference type="EMBL" id="FQZX01000001">
    <property type="protein sequence ID" value="SHJ84301.1"/>
    <property type="molecule type" value="Genomic_DNA"/>
</dbReference>
<dbReference type="InterPro" id="IPR036291">
    <property type="entry name" value="NAD(P)-bd_dom_sf"/>
</dbReference>
<dbReference type="PANTHER" id="PTHR42760">
    <property type="entry name" value="SHORT-CHAIN DEHYDROGENASES/REDUCTASES FAMILY MEMBER"/>
    <property type="match status" value="1"/>
</dbReference>
<dbReference type="OrthoDB" id="9788235at2"/>
<dbReference type="Gene3D" id="3.40.50.720">
    <property type="entry name" value="NAD(P)-binding Rossmann-like Domain"/>
    <property type="match status" value="1"/>
</dbReference>
<dbReference type="STRING" id="228958.SAMN04488007_1647"/>
<dbReference type="Pfam" id="PF13561">
    <property type="entry name" value="adh_short_C2"/>
    <property type="match status" value="1"/>
</dbReference>
<keyword evidence="3" id="KW-1185">Reference proteome</keyword>
<dbReference type="InterPro" id="IPR020904">
    <property type="entry name" value="Sc_DH/Rdtase_CS"/>
</dbReference>
<dbReference type="InterPro" id="IPR002347">
    <property type="entry name" value="SDR_fam"/>
</dbReference>
<dbReference type="PRINTS" id="PR00080">
    <property type="entry name" value="SDRFAMILY"/>
</dbReference>
<evidence type="ECO:0000256" key="1">
    <source>
        <dbReference type="ARBA" id="ARBA00006484"/>
    </source>
</evidence>
<sequence length="272" mass="29560">MQKPNKRLEGQTCIVTGSSDGIGEAVAKAMGMEGANIVVNYHSSKEEAEEVAHWISTNSNCGSAIVVKCDVSKEDEVKNMFKKTIAEFGTVDVCVANAGLQLDHSLHEMPLKDWQRVIDVNLTGQFLCAKEAIIEFKRRGMRPEISKSLGKIIHMSSVHEVIPWAGHANYAASKGGLVMLMQTICQEYGPDKVRCNSIAPGAIKTDINKDVWSTQEGRDGMLKLIPYKQIGVPDDIGSVASWLASDESEYINGTTIFVDGGMTCYPGFTANG</sequence>
<dbReference type="PROSITE" id="PS00061">
    <property type="entry name" value="ADH_SHORT"/>
    <property type="match status" value="1"/>
</dbReference>
<evidence type="ECO:0000313" key="2">
    <source>
        <dbReference type="EMBL" id="SHJ84301.1"/>
    </source>
</evidence>
<dbReference type="PRINTS" id="PR00081">
    <property type="entry name" value="GDHRDH"/>
</dbReference>
<organism evidence="2 3">
    <name type="scientific">Maribacter aquivivus</name>
    <dbReference type="NCBI Taxonomy" id="228958"/>
    <lineage>
        <taxon>Bacteria</taxon>
        <taxon>Pseudomonadati</taxon>
        <taxon>Bacteroidota</taxon>
        <taxon>Flavobacteriia</taxon>
        <taxon>Flavobacteriales</taxon>
        <taxon>Flavobacteriaceae</taxon>
        <taxon>Maribacter</taxon>
    </lineage>
</organism>
<dbReference type="Proteomes" id="UP000184314">
    <property type="component" value="Unassembled WGS sequence"/>
</dbReference>
<protein>
    <submittedName>
        <fullName evidence="2">Glucose 1-dehydrogenase</fullName>
    </submittedName>
</protein>
<reference evidence="3" key="1">
    <citation type="submission" date="2016-11" db="EMBL/GenBank/DDBJ databases">
        <authorList>
            <person name="Varghese N."/>
            <person name="Submissions S."/>
        </authorList>
    </citation>
    <scope>NUCLEOTIDE SEQUENCE [LARGE SCALE GENOMIC DNA]</scope>
    <source>
        <strain evidence="3">DSM 16478</strain>
    </source>
</reference>
<dbReference type="PANTHER" id="PTHR42760:SF132">
    <property type="entry name" value="SHORT-CHAIN DEHYDROGENASE_REDUCTASE FAMILY PROTEIN"/>
    <property type="match status" value="1"/>
</dbReference>
<evidence type="ECO:0000313" key="3">
    <source>
        <dbReference type="Proteomes" id="UP000184314"/>
    </source>
</evidence>
<dbReference type="AlphaFoldDB" id="A0A1M6MLE7"/>
<gene>
    <name evidence="2" type="ORF">SAMN04488007_1647</name>
</gene>
<proteinExistence type="inferred from homology"/>
<dbReference type="RefSeq" id="WP_073242904.1">
    <property type="nucleotide sequence ID" value="NZ_FQZX01000001.1"/>
</dbReference>
<comment type="similarity">
    <text evidence="1">Belongs to the short-chain dehydrogenases/reductases (SDR) family.</text>
</comment>